<evidence type="ECO:0000313" key="1">
    <source>
        <dbReference type="EMBL" id="KAJ3536684.1"/>
    </source>
</evidence>
<organism evidence="1 2">
    <name type="scientific">Phlebia brevispora</name>
    <dbReference type="NCBI Taxonomy" id="194682"/>
    <lineage>
        <taxon>Eukaryota</taxon>
        <taxon>Fungi</taxon>
        <taxon>Dikarya</taxon>
        <taxon>Basidiomycota</taxon>
        <taxon>Agaricomycotina</taxon>
        <taxon>Agaricomycetes</taxon>
        <taxon>Polyporales</taxon>
        <taxon>Meruliaceae</taxon>
        <taxon>Phlebia</taxon>
    </lineage>
</organism>
<reference evidence="1" key="1">
    <citation type="submission" date="2022-07" db="EMBL/GenBank/DDBJ databases">
        <title>Genome Sequence of Phlebia brevispora.</title>
        <authorList>
            <person name="Buettner E."/>
        </authorList>
    </citation>
    <scope>NUCLEOTIDE SEQUENCE</scope>
    <source>
        <strain evidence="1">MPL23</strain>
    </source>
</reference>
<sequence>MEAILMLRIYAMYGATRTIGGLCAILFLGEMASFIILFSVRRKGDIFSENNPAPGVFICVAGGPDDGPHFIAAYQWMILIGIEAVLVALAVYKRWENRGLYNGGLMKVLTTGSMVYFVVILIVYAVNQAIWLMDNVRTFRPFYKWCSWNTMPYMPQNVLNETGSCLAHAIAPVLANRLMVAVRKHYYRQHGQQSVHTVLGVHFALGATSLTQIDTPHETDMDAGGEGRADINHAFETVDF</sequence>
<dbReference type="EMBL" id="JANHOG010001463">
    <property type="protein sequence ID" value="KAJ3536684.1"/>
    <property type="molecule type" value="Genomic_DNA"/>
</dbReference>
<dbReference type="Proteomes" id="UP001148662">
    <property type="component" value="Unassembled WGS sequence"/>
</dbReference>
<proteinExistence type="predicted"/>
<comment type="caution">
    <text evidence="1">The sequence shown here is derived from an EMBL/GenBank/DDBJ whole genome shotgun (WGS) entry which is preliminary data.</text>
</comment>
<keyword evidence="2" id="KW-1185">Reference proteome</keyword>
<protein>
    <submittedName>
        <fullName evidence="1">Uncharacterized protein</fullName>
    </submittedName>
</protein>
<evidence type="ECO:0000313" key="2">
    <source>
        <dbReference type="Proteomes" id="UP001148662"/>
    </source>
</evidence>
<name>A0ACC1SCI2_9APHY</name>
<gene>
    <name evidence="1" type="ORF">NM688_g6804</name>
</gene>
<accession>A0ACC1SCI2</accession>